<evidence type="ECO:0000313" key="2">
    <source>
        <dbReference type="EMBL" id="KAE8405039.1"/>
    </source>
</evidence>
<dbReference type="SUPFAM" id="SSF53474">
    <property type="entry name" value="alpha/beta-Hydrolases"/>
    <property type="match status" value="1"/>
</dbReference>
<dbReference type="InterPro" id="IPR052897">
    <property type="entry name" value="Sec-Metab_Biosynth_Hydrolase"/>
</dbReference>
<dbReference type="AlphaFoldDB" id="A0A5N7DFI7"/>
<evidence type="ECO:0000259" key="1">
    <source>
        <dbReference type="Pfam" id="PF12697"/>
    </source>
</evidence>
<keyword evidence="3" id="KW-1185">Reference proteome</keyword>
<dbReference type="EMBL" id="ML736763">
    <property type="protein sequence ID" value="KAE8405039.1"/>
    <property type="molecule type" value="Genomic_DNA"/>
</dbReference>
<keyword evidence="2" id="KW-0378">Hydrolase</keyword>
<dbReference type="GO" id="GO:0016787">
    <property type="term" value="F:hydrolase activity"/>
    <property type="evidence" value="ECO:0007669"/>
    <property type="project" value="UniProtKB-KW"/>
</dbReference>
<dbReference type="OrthoDB" id="1263307at2759"/>
<feature type="domain" description="AB hydrolase-1" evidence="1">
    <location>
        <begin position="7"/>
        <end position="235"/>
    </location>
</feature>
<proteinExistence type="predicted"/>
<dbReference type="Pfam" id="PF12697">
    <property type="entry name" value="Abhydrolase_6"/>
    <property type="match status" value="1"/>
</dbReference>
<dbReference type="PANTHER" id="PTHR37017">
    <property type="entry name" value="AB HYDROLASE-1 DOMAIN-CONTAINING PROTEIN-RELATED"/>
    <property type="match status" value="1"/>
</dbReference>
<organism evidence="2 3">
    <name type="scientific">Aspergillus pseudonomiae</name>
    <dbReference type="NCBI Taxonomy" id="1506151"/>
    <lineage>
        <taxon>Eukaryota</taxon>
        <taxon>Fungi</taxon>
        <taxon>Dikarya</taxon>
        <taxon>Ascomycota</taxon>
        <taxon>Pezizomycotina</taxon>
        <taxon>Eurotiomycetes</taxon>
        <taxon>Eurotiomycetidae</taxon>
        <taxon>Eurotiales</taxon>
        <taxon>Aspergillaceae</taxon>
        <taxon>Aspergillus</taxon>
        <taxon>Aspergillus subgen. Circumdati</taxon>
    </lineage>
</organism>
<dbReference type="RefSeq" id="XP_031942358.1">
    <property type="nucleotide sequence ID" value="XM_032081741.1"/>
</dbReference>
<dbReference type="Gene3D" id="3.40.50.1820">
    <property type="entry name" value="alpha/beta hydrolase"/>
    <property type="match status" value="1"/>
</dbReference>
<dbReference type="Proteomes" id="UP000325579">
    <property type="component" value="Unassembled WGS sequence"/>
</dbReference>
<gene>
    <name evidence="2" type="ORF">BDV37DRAFT_246264</name>
</gene>
<dbReference type="InterPro" id="IPR029058">
    <property type="entry name" value="AB_hydrolase_fold"/>
</dbReference>
<dbReference type="GeneID" id="43666432"/>
<name>A0A5N7DFI7_9EURO</name>
<accession>A0A5N7DFI7</accession>
<dbReference type="PANTHER" id="PTHR37017:SF11">
    <property type="entry name" value="ESTERASE_LIPASE_THIOESTERASE DOMAIN-CONTAINING PROTEIN"/>
    <property type="match status" value="1"/>
</dbReference>
<dbReference type="InterPro" id="IPR000073">
    <property type="entry name" value="AB_hydrolase_1"/>
</dbReference>
<reference evidence="2 3" key="1">
    <citation type="submission" date="2019-04" db="EMBL/GenBank/DDBJ databases">
        <authorList>
            <consortium name="DOE Joint Genome Institute"/>
            <person name="Mondo S."/>
            <person name="Kjaerbolling I."/>
            <person name="Vesth T."/>
            <person name="Frisvad J.C."/>
            <person name="Nybo J.L."/>
            <person name="Theobald S."/>
            <person name="Kildgaard S."/>
            <person name="Isbrandt T."/>
            <person name="Kuo A."/>
            <person name="Sato A."/>
            <person name="Lyhne E.K."/>
            <person name="Kogle M.E."/>
            <person name="Wiebenga A."/>
            <person name="Kun R.S."/>
            <person name="Lubbers R.J."/>
            <person name="Makela M.R."/>
            <person name="Barry K."/>
            <person name="Chovatia M."/>
            <person name="Clum A."/>
            <person name="Daum C."/>
            <person name="Haridas S."/>
            <person name="He G."/>
            <person name="LaButti K."/>
            <person name="Lipzen A."/>
            <person name="Riley R."/>
            <person name="Salamov A."/>
            <person name="Simmons B.A."/>
            <person name="Magnuson J.K."/>
            <person name="Henrissat B."/>
            <person name="Mortensen U.H."/>
            <person name="Larsen T.O."/>
            <person name="Devries R.P."/>
            <person name="Grigoriev I.V."/>
            <person name="Machida M."/>
            <person name="Baker S.E."/>
            <person name="Andersen M.R."/>
            <person name="Cantor M.N."/>
            <person name="Hua S.X."/>
        </authorList>
    </citation>
    <scope>NUCLEOTIDE SEQUENCE [LARGE SCALE GENOMIC DNA]</scope>
    <source>
        <strain evidence="2 3">CBS 119388</strain>
    </source>
</reference>
<evidence type="ECO:0000313" key="3">
    <source>
        <dbReference type="Proteomes" id="UP000325579"/>
    </source>
</evidence>
<protein>
    <submittedName>
        <fullName evidence="2">Alpha/beta hydrolase fold-1</fullName>
    </submittedName>
</protein>
<sequence>MSTTPKIVLVPGAWSTPAFYGGLHSCLSERGLEAITVQHSSTGAEPPTKTLEDDVAQLHGTLERLCDSGNDIIVVAHSYGGLVSSGAVEGLEKPTRQSQGKSGGVLMIVYMVAFIIPKGVSLVGASGGQLMPWIKAEGNYAYNKIGPEGAFHDLSPSERDQWTAALTHTSLPVFHGAASHEPWKVIPTAYILGEEDQMLPVGIQEHMVGILGTSQTYRLKTSHHPFLSRPEDVADILAGLWSKL</sequence>